<sequence>MNDEDFEAFGRRLLAAMFGCPSHCAVPLAAQEVTGPNTPEMQRQRPPELEELTRLLAYPREALVGLKRQQAAVQAALWEMEQSLTRYQSALSSCSLSWPGYEPAVAKEEEPASVEGHNPMVHVNVDQVMDPEQGHQQEEADEDTPPSCKTHLEDLDASISPHTRRLLKKVREQTTLQKQKSLEIHPSEGLWKRTRLVCTKLIKKDWFECLISFVIVANSAIIGVDSHMSLPIPGETVKGSGLAWASEAEIFFLVFYSVELAIRAIALQSKCFRDGWFIFDAILVTSAYIEQLLSLINVQSEQQIMILRLLRLIRLVRTFRMIRQIKSIWRLLYGLLTCGELLISTLALLGMVIYVFAVLGLETIASNQEMREDDNIQRLLDERFSSLGVTMMTLTQFVTLDSLSSLYLPLIKKNAWLMFYFLGLIIIVSIALMNLVTAVLVEGALEHARQAFDETS</sequence>
<dbReference type="AlphaFoldDB" id="A0A1Q9EV50"/>
<protein>
    <submittedName>
        <fullName evidence="7">Sodium channel protein type 11 subunit alpha</fullName>
    </submittedName>
</protein>
<dbReference type="GO" id="GO:0005216">
    <property type="term" value="F:monoatomic ion channel activity"/>
    <property type="evidence" value="ECO:0007669"/>
    <property type="project" value="InterPro"/>
</dbReference>
<keyword evidence="3 5" id="KW-1133">Transmembrane helix</keyword>
<keyword evidence="2 5" id="KW-0812">Transmembrane</keyword>
<evidence type="ECO:0000256" key="2">
    <source>
        <dbReference type="ARBA" id="ARBA00022692"/>
    </source>
</evidence>
<keyword evidence="7" id="KW-0406">Ion transport</keyword>
<evidence type="ECO:0000313" key="8">
    <source>
        <dbReference type="Proteomes" id="UP000186817"/>
    </source>
</evidence>
<dbReference type="GO" id="GO:0016020">
    <property type="term" value="C:membrane"/>
    <property type="evidence" value="ECO:0007669"/>
    <property type="project" value="UniProtKB-SubCell"/>
</dbReference>
<feature type="transmembrane region" description="Helical" evidence="5">
    <location>
        <begin position="384"/>
        <end position="403"/>
    </location>
</feature>
<dbReference type="OrthoDB" id="428894at2759"/>
<reference evidence="7 8" key="1">
    <citation type="submission" date="2016-02" db="EMBL/GenBank/DDBJ databases">
        <title>Genome analysis of coral dinoflagellate symbionts highlights evolutionary adaptations to a symbiotic lifestyle.</title>
        <authorList>
            <person name="Aranda M."/>
            <person name="Li Y."/>
            <person name="Liew Y.J."/>
            <person name="Baumgarten S."/>
            <person name="Simakov O."/>
            <person name="Wilson M."/>
            <person name="Piel J."/>
            <person name="Ashoor H."/>
            <person name="Bougouffa S."/>
            <person name="Bajic V.B."/>
            <person name="Ryu T."/>
            <person name="Ravasi T."/>
            <person name="Bayer T."/>
            <person name="Micklem G."/>
            <person name="Kim H."/>
            <person name="Bhak J."/>
            <person name="Lajeunesse T.C."/>
            <person name="Voolstra C.R."/>
        </authorList>
    </citation>
    <scope>NUCLEOTIDE SEQUENCE [LARGE SCALE GENOMIC DNA]</scope>
    <source>
        <strain evidence="7 8">CCMP2467</strain>
    </source>
</reference>
<dbReference type="InterPro" id="IPR005821">
    <property type="entry name" value="Ion_trans_dom"/>
</dbReference>
<feature type="transmembrane region" description="Helical" evidence="5">
    <location>
        <begin position="277"/>
        <end position="296"/>
    </location>
</feature>
<comment type="caution">
    <text evidence="7">The sequence shown here is derived from an EMBL/GenBank/DDBJ whole genome shotgun (WGS) entry which is preliminary data.</text>
</comment>
<evidence type="ECO:0000256" key="3">
    <source>
        <dbReference type="ARBA" id="ARBA00022989"/>
    </source>
</evidence>
<feature type="domain" description="Ion transport" evidence="6">
    <location>
        <begin position="206"/>
        <end position="442"/>
    </location>
</feature>
<dbReference type="EMBL" id="LSRX01000061">
    <property type="protein sequence ID" value="OLQ11312.1"/>
    <property type="molecule type" value="Genomic_DNA"/>
</dbReference>
<feature type="transmembrane region" description="Helical" evidence="5">
    <location>
        <begin position="331"/>
        <end position="364"/>
    </location>
</feature>
<keyword evidence="7" id="KW-0813">Transport</keyword>
<proteinExistence type="predicted"/>
<keyword evidence="4 5" id="KW-0472">Membrane</keyword>
<dbReference type="SUPFAM" id="SSF81324">
    <property type="entry name" value="Voltage-gated potassium channels"/>
    <property type="match status" value="1"/>
</dbReference>
<feature type="transmembrane region" description="Helical" evidence="5">
    <location>
        <begin position="415"/>
        <end position="441"/>
    </location>
</feature>
<keyword evidence="8" id="KW-1185">Reference proteome</keyword>
<dbReference type="InterPro" id="IPR027359">
    <property type="entry name" value="Volt_channel_dom_sf"/>
</dbReference>
<evidence type="ECO:0000313" key="7">
    <source>
        <dbReference type="EMBL" id="OLQ11312.1"/>
    </source>
</evidence>
<dbReference type="Gene3D" id="1.10.287.70">
    <property type="match status" value="1"/>
</dbReference>
<evidence type="ECO:0000256" key="4">
    <source>
        <dbReference type="ARBA" id="ARBA00023136"/>
    </source>
</evidence>
<dbReference type="PANTHER" id="PTHR46726:SF1">
    <property type="entry name" value="TWO-PORE CALCIUM CHANNEL 3"/>
    <property type="match status" value="1"/>
</dbReference>
<comment type="subcellular location">
    <subcellularLocation>
        <location evidence="1">Membrane</location>
        <topology evidence="1">Multi-pass membrane protein</topology>
    </subcellularLocation>
</comment>
<organism evidence="7 8">
    <name type="scientific">Symbiodinium microadriaticum</name>
    <name type="common">Dinoflagellate</name>
    <name type="synonym">Zooxanthella microadriatica</name>
    <dbReference type="NCBI Taxonomy" id="2951"/>
    <lineage>
        <taxon>Eukaryota</taxon>
        <taxon>Sar</taxon>
        <taxon>Alveolata</taxon>
        <taxon>Dinophyceae</taxon>
        <taxon>Suessiales</taxon>
        <taxon>Symbiodiniaceae</taxon>
        <taxon>Symbiodinium</taxon>
    </lineage>
</organism>
<dbReference type="Pfam" id="PF00520">
    <property type="entry name" value="Ion_trans"/>
    <property type="match status" value="1"/>
</dbReference>
<evidence type="ECO:0000256" key="1">
    <source>
        <dbReference type="ARBA" id="ARBA00004141"/>
    </source>
</evidence>
<gene>
    <name evidence="7" type="primary">Scn11a</name>
    <name evidence="7" type="ORF">AK812_SmicGene4854</name>
</gene>
<dbReference type="Proteomes" id="UP000186817">
    <property type="component" value="Unassembled WGS sequence"/>
</dbReference>
<dbReference type="Gene3D" id="1.20.120.350">
    <property type="entry name" value="Voltage-gated potassium channels. Chain C"/>
    <property type="match status" value="1"/>
</dbReference>
<dbReference type="OMA" id="VICEAVH"/>
<name>A0A1Q9EV50_SYMMI</name>
<evidence type="ECO:0000256" key="5">
    <source>
        <dbReference type="SAM" id="Phobius"/>
    </source>
</evidence>
<dbReference type="PANTHER" id="PTHR46726">
    <property type="entry name" value="TWO PORE CHANNEL 3"/>
    <property type="match status" value="1"/>
</dbReference>
<accession>A0A1Q9EV50</accession>
<keyword evidence="7" id="KW-0407">Ion channel</keyword>
<evidence type="ECO:0000259" key="6">
    <source>
        <dbReference type="Pfam" id="PF00520"/>
    </source>
</evidence>